<dbReference type="PANTHER" id="PTHR12901:SF10">
    <property type="entry name" value="COENZYME Q-BINDING PROTEIN COQ10, MITOCHONDRIAL"/>
    <property type="match status" value="1"/>
</dbReference>
<reference evidence="5" key="1">
    <citation type="submission" date="2023-09" db="EMBL/GenBank/DDBJ databases">
        <authorList>
            <person name="Li S."/>
            <person name="Li X."/>
            <person name="Zhang C."/>
            <person name="Zhao Z."/>
        </authorList>
    </citation>
    <scope>NUCLEOTIDE SEQUENCE [LARGE SCALE GENOMIC DNA]</scope>
    <source>
        <strain evidence="5">SQ149</strain>
    </source>
</reference>
<dbReference type="PANTHER" id="PTHR12901">
    <property type="entry name" value="SPERM PROTEIN HOMOLOG"/>
    <property type="match status" value="1"/>
</dbReference>
<proteinExistence type="inferred from homology"/>
<dbReference type="Proteomes" id="UP001258994">
    <property type="component" value="Chromosome"/>
</dbReference>
<keyword evidence="5" id="KW-1185">Reference proteome</keyword>
<evidence type="ECO:0000313" key="4">
    <source>
        <dbReference type="EMBL" id="WNC71136.1"/>
    </source>
</evidence>
<dbReference type="Gene3D" id="3.30.530.20">
    <property type="match status" value="1"/>
</dbReference>
<comment type="similarity">
    <text evidence="1">Belongs to the ribosome association toxin RatA family.</text>
</comment>
<accession>A0ABY9TRU7</accession>
<keyword evidence="2" id="KW-1277">Toxin-antitoxin system</keyword>
<dbReference type="InterPro" id="IPR044996">
    <property type="entry name" value="COQ10-like"/>
</dbReference>
<feature type="domain" description="Coenzyme Q-binding protein COQ10 START" evidence="3">
    <location>
        <begin position="12"/>
        <end position="135"/>
    </location>
</feature>
<dbReference type="SUPFAM" id="SSF55961">
    <property type="entry name" value="Bet v1-like"/>
    <property type="match status" value="1"/>
</dbReference>
<protein>
    <submittedName>
        <fullName evidence="4">SRPBCC family protein</fullName>
    </submittedName>
</protein>
<dbReference type="RefSeq" id="WP_348390271.1">
    <property type="nucleotide sequence ID" value="NZ_CP134145.1"/>
</dbReference>
<dbReference type="InterPro" id="IPR005031">
    <property type="entry name" value="COQ10_START"/>
</dbReference>
<gene>
    <name evidence="4" type="ORF">RGQ13_13510</name>
</gene>
<dbReference type="EMBL" id="CP134145">
    <property type="protein sequence ID" value="WNC71136.1"/>
    <property type="molecule type" value="Genomic_DNA"/>
</dbReference>
<dbReference type="InterPro" id="IPR023393">
    <property type="entry name" value="START-like_dom_sf"/>
</dbReference>
<dbReference type="CDD" id="cd07813">
    <property type="entry name" value="COQ10p_like"/>
    <property type="match status" value="1"/>
</dbReference>
<organism evidence="4 5">
    <name type="scientific">Thalassotalea psychrophila</name>
    <dbReference type="NCBI Taxonomy" id="3065647"/>
    <lineage>
        <taxon>Bacteria</taxon>
        <taxon>Pseudomonadati</taxon>
        <taxon>Pseudomonadota</taxon>
        <taxon>Gammaproteobacteria</taxon>
        <taxon>Alteromonadales</taxon>
        <taxon>Colwelliaceae</taxon>
        <taxon>Thalassotalea</taxon>
    </lineage>
</organism>
<evidence type="ECO:0000256" key="2">
    <source>
        <dbReference type="ARBA" id="ARBA00022649"/>
    </source>
</evidence>
<evidence type="ECO:0000259" key="3">
    <source>
        <dbReference type="Pfam" id="PF03364"/>
    </source>
</evidence>
<dbReference type="Pfam" id="PF03364">
    <property type="entry name" value="Polyketide_cyc"/>
    <property type="match status" value="1"/>
</dbReference>
<name>A0ABY9TRU7_9GAMM</name>
<evidence type="ECO:0000313" key="5">
    <source>
        <dbReference type="Proteomes" id="UP001258994"/>
    </source>
</evidence>
<sequence length="142" mass="16117">MPAVNRHALVMYSAAEMYKLINDVVSYPKFLPGCSNSKLVSHTDDKMTASLLVSKGGVQKWFTTENTLEQNKKITMNLKDGPFKKLTGYWQLTPLSEEACKVELVLDYEFSNKLIEMAFGRIFDSLTNNMVSAFTNRAKEVY</sequence>
<evidence type="ECO:0000256" key="1">
    <source>
        <dbReference type="ARBA" id="ARBA00008918"/>
    </source>
</evidence>